<dbReference type="SUPFAM" id="SSF81296">
    <property type="entry name" value="E set domains"/>
    <property type="match status" value="1"/>
</dbReference>
<name>A0A9D1M5T3_9PROT</name>
<dbReference type="GO" id="GO:0005980">
    <property type="term" value="P:glycogen catabolic process"/>
    <property type="evidence" value="ECO:0007669"/>
    <property type="project" value="InterPro"/>
</dbReference>
<protein>
    <submittedName>
        <fullName evidence="6">Glycogen debranching protein GlgX</fullName>
    </submittedName>
</protein>
<evidence type="ECO:0000313" key="7">
    <source>
        <dbReference type="Proteomes" id="UP000824107"/>
    </source>
</evidence>
<dbReference type="InterPro" id="IPR014756">
    <property type="entry name" value="Ig_E-set"/>
</dbReference>
<evidence type="ECO:0000313" key="6">
    <source>
        <dbReference type="EMBL" id="HIU54146.1"/>
    </source>
</evidence>
<organism evidence="6 7">
    <name type="scientific">Candidatus Scatocola faecipullorum</name>
    <dbReference type="NCBI Taxonomy" id="2840917"/>
    <lineage>
        <taxon>Bacteria</taxon>
        <taxon>Pseudomonadati</taxon>
        <taxon>Pseudomonadota</taxon>
        <taxon>Alphaproteobacteria</taxon>
        <taxon>Rhodospirillales</taxon>
        <taxon>Rhodospirillaceae</taxon>
        <taxon>Rhodospirillaceae incertae sedis</taxon>
        <taxon>Candidatus Scatocola</taxon>
    </lineage>
</organism>
<comment type="similarity">
    <text evidence="1">Belongs to the glycosyl hydrolase 13 family.</text>
</comment>
<keyword evidence="3" id="KW-0326">Glycosidase</keyword>
<dbReference type="NCBIfam" id="TIGR02100">
    <property type="entry name" value="glgX_debranch"/>
    <property type="match status" value="1"/>
</dbReference>
<dbReference type="Pfam" id="PF00128">
    <property type="entry name" value="Alpha-amylase"/>
    <property type="match status" value="1"/>
</dbReference>
<gene>
    <name evidence="6" type="primary">glgX</name>
    <name evidence="6" type="ORF">IAD20_08730</name>
</gene>
<reference evidence="6" key="2">
    <citation type="journal article" date="2021" name="PeerJ">
        <title>Extensive microbial diversity within the chicken gut microbiome revealed by metagenomics and culture.</title>
        <authorList>
            <person name="Gilroy R."/>
            <person name="Ravi A."/>
            <person name="Getino M."/>
            <person name="Pursley I."/>
            <person name="Horton D.L."/>
            <person name="Alikhan N.F."/>
            <person name="Baker D."/>
            <person name="Gharbi K."/>
            <person name="Hall N."/>
            <person name="Watson M."/>
            <person name="Adriaenssens E.M."/>
            <person name="Foster-Nyarko E."/>
            <person name="Jarju S."/>
            <person name="Secka A."/>
            <person name="Antonio M."/>
            <person name="Oren A."/>
            <person name="Chaudhuri R.R."/>
            <person name="La Ragione R."/>
            <person name="Hildebrand F."/>
            <person name="Pallen M.J."/>
        </authorList>
    </citation>
    <scope>NUCLEOTIDE SEQUENCE</scope>
    <source>
        <strain evidence="6">ChiW3-316</strain>
    </source>
</reference>
<dbReference type="SUPFAM" id="SSF51445">
    <property type="entry name" value="(Trans)glycosidases"/>
    <property type="match status" value="1"/>
</dbReference>
<evidence type="ECO:0000256" key="1">
    <source>
        <dbReference type="ARBA" id="ARBA00008061"/>
    </source>
</evidence>
<dbReference type="InterPro" id="IPR044505">
    <property type="entry name" value="GlgX_Isoamylase_N_E_set"/>
</dbReference>
<evidence type="ECO:0000256" key="3">
    <source>
        <dbReference type="ARBA" id="ARBA00023295"/>
    </source>
</evidence>
<accession>A0A9D1M5T3</accession>
<dbReference type="CDD" id="cd02856">
    <property type="entry name" value="E_set_GDE_Isoamylase_N"/>
    <property type="match status" value="1"/>
</dbReference>
<dbReference type="CDD" id="cd11326">
    <property type="entry name" value="AmyAc_Glg_debranch"/>
    <property type="match status" value="1"/>
</dbReference>
<dbReference type="GO" id="GO:0004135">
    <property type="term" value="F:amylo-alpha-1,6-glucosidase activity"/>
    <property type="evidence" value="ECO:0007669"/>
    <property type="project" value="InterPro"/>
</dbReference>
<dbReference type="EMBL" id="DVNC01000060">
    <property type="protein sequence ID" value="HIU54146.1"/>
    <property type="molecule type" value="Genomic_DNA"/>
</dbReference>
<comment type="caution">
    <text evidence="6">The sequence shown here is derived from an EMBL/GenBank/DDBJ whole genome shotgun (WGS) entry which is preliminary data.</text>
</comment>
<keyword evidence="2" id="KW-0378">Hydrolase</keyword>
<dbReference type="SMART" id="SM00642">
    <property type="entry name" value="Aamy"/>
    <property type="match status" value="1"/>
</dbReference>
<dbReference type="PANTHER" id="PTHR43002">
    <property type="entry name" value="GLYCOGEN DEBRANCHING ENZYME"/>
    <property type="match status" value="1"/>
</dbReference>
<evidence type="ECO:0000256" key="4">
    <source>
        <dbReference type="SAM" id="MobiDB-lite"/>
    </source>
</evidence>
<dbReference type="Proteomes" id="UP000824107">
    <property type="component" value="Unassembled WGS sequence"/>
</dbReference>
<dbReference type="SUPFAM" id="SSF51011">
    <property type="entry name" value="Glycosyl hydrolase domain"/>
    <property type="match status" value="1"/>
</dbReference>
<dbReference type="InterPro" id="IPR017853">
    <property type="entry name" value="GH"/>
</dbReference>
<dbReference type="AlphaFoldDB" id="A0A9D1M5T3"/>
<dbReference type="InterPro" id="IPR011837">
    <property type="entry name" value="Glycogen_debranch_GlgX"/>
</dbReference>
<proteinExistence type="inferred from homology"/>
<dbReference type="Pfam" id="PF02922">
    <property type="entry name" value="CBM_48"/>
    <property type="match status" value="1"/>
</dbReference>
<dbReference type="InterPro" id="IPR013783">
    <property type="entry name" value="Ig-like_fold"/>
</dbReference>
<dbReference type="InterPro" id="IPR006047">
    <property type="entry name" value="GH13_cat_dom"/>
</dbReference>
<feature type="region of interest" description="Disordered" evidence="4">
    <location>
        <begin position="473"/>
        <end position="493"/>
    </location>
</feature>
<dbReference type="InterPro" id="IPR013780">
    <property type="entry name" value="Glyco_hydro_b"/>
</dbReference>
<sequence>MSNYKSQPGKSYPLGATYDGKGVNFALFSANAEKVELCLFDASGSQELERFAINENDNSIWHIYVPGLEPGQVYGYRVYGPYKPQEGHRFNPNKLLIDPYGKKLVGKLIWHKAIFGYDLDSPDKDLSFSELDSAPYVPKSVVIGNTFDWGNDDEIRPHHKMEESVIYETHLRGFTKLHPQIADDKRGTFAGFADKSVTSYLKWLGVTAVEFLPVHAFFGNRHKKGYIKDNYWGYESFTFFAPEQTYLSNDEIDEFKQMVKTLHAKGIEVILDVVYNHTGEGNQLGPTFCYRGIDNASYYTLNPDNKRYYYDSTGCGASFNVQNGYVLSLVMDSLRYWIEQMHVDGFRFDLATSLCRQNMEFKVHSGFLYATGQDPQTRRVKLIAEPWDIGYGGYQVGAFPPGWGQWNDKYRDNVRRFWKGDQYQTAELASRLAGSSDVFNYMNRDIWSSVNFITAHDGFSLHDVVSFNGKHNLSNGENNRDGTDSNWSWNSGAEGETDNPVILENRRQRMKAMISTLLLSFGTPMMLAGDEFAHSQFGNNNPYCQDNVLTWIAWDAISKEDKEQVKFVRRVIGLRKKLRIFNRRHFFIGKVVKNGYKDIAWYNERGVEMAANDWHDGNRKALSYCVYTGSRFVLAIFNANHDDMSWKLPEISGNLSWNLLLDSSSKFGEEGKIGSAQTIRVPAWSVLLFEIKK</sequence>
<dbReference type="InterPro" id="IPR004193">
    <property type="entry name" value="Glyco_hydro_13_N"/>
</dbReference>
<dbReference type="Gene3D" id="2.60.40.1180">
    <property type="entry name" value="Golgi alpha-mannosidase II"/>
    <property type="match status" value="1"/>
</dbReference>
<feature type="domain" description="Glycosyl hydrolase family 13 catalytic" evidence="5">
    <location>
        <begin position="168"/>
        <end position="575"/>
    </location>
</feature>
<dbReference type="Gene3D" id="2.60.40.10">
    <property type="entry name" value="Immunoglobulins"/>
    <property type="match status" value="1"/>
</dbReference>
<evidence type="ECO:0000259" key="5">
    <source>
        <dbReference type="SMART" id="SM00642"/>
    </source>
</evidence>
<evidence type="ECO:0000256" key="2">
    <source>
        <dbReference type="ARBA" id="ARBA00022801"/>
    </source>
</evidence>
<dbReference type="Gene3D" id="3.20.20.80">
    <property type="entry name" value="Glycosidases"/>
    <property type="match status" value="1"/>
</dbReference>
<reference evidence="6" key="1">
    <citation type="submission" date="2020-10" db="EMBL/GenBank/DDBJ databases">
        <authorList>
            <person name="Gilroy R."/>
        </authorList>
    </citation>
    <scope>NUCLEOTIDE SEQUENCE</scope>
    <source>
        <strain evidence="6">ChiW3-316</strain>
    </source>
</reference>